<organism evidence="3">
    <name type="scientific">Ajellomyces capsulatus (strain H88)</name>
    <name type="common">Darling's disease fungus</name>
    <name type="synonym">Histoplasma capsulatum</name>
    <dbReference type="NCBI Taxonomy" id="544711"/>
    <lineage>
        <taxon>Eukaryota</taxon>
        <taxon>Fungi</taxon>
        <taxon>Dikarya</taxon>
        <taxon>Ascomycota</taxon>
        <taxon>Pezizomycotina</taxon>
        <taxon>Eurotiomycetes</taxon>
        <taxon>Eurotiomycetidae</taxon>
        <taxon>Onygenales</taxon>
        <taxon>Ajellomycetaceae</taxon>
        <taxon>Histoplasma</taxon>
    </lineage>
</organism>
<evidence type="ECO:0000313" key="3">
    <source>
        <dbReference type="Proteomes" id="UP000008142"/>
    </source>
</evidence>
<feature type="region of interest" description="Disordered" evidence="1">
    <location>
        <begin position="1"/>
        <end position="50"/>
    </location>
</feature>
<reference evidence="3" key="1">
    <citation type="submission" date="2008-07" db="EMBL/GenBank/DDBJ databases">
        <title>Annotation of Ajellomyces capsulatus strain H88.</title>
        <authorList>
            <person name="Champion M."/>
            <person name="Cuomo C."/>
            <person name="Ma L.-J."/>
            <person name="Henn M.R."/>
            <person name="Sil A."/>
            <person name="Goldman B."/>
            <person name="Young S.K."/>
            <person name="Kodira C.D."/>
            <person name="Zeng Q."/>
            <person name="Koehrsen M."/>
            <person name="Alvarado L."/>
            <person name="Berlin A."/>
            <person name="Borenstein D."/>
            <person name="Chen Z."/>
            <person name="Engels R."/>
            <person name="Freedman E."/>
            <person name="Gellesch M."/>
            <person name="Goldberg J."/>
            <person name="Griggs A."/>
            <person name="Gujja S."/>
            <person name="Heiman D."/>
            <person name="Hepburn T."/>
            <person name="Howarth C."/>
            <person name="Jen D."/>
            <person name="Larson L."/>
            <person name="Lewis B."/>
            <person name="Mehta T."/>
            <person name="Park D."/>
            <person name="Pearson M."/>
            <person name="Roberts A."/>
            <person name="Saif S."/>
            <person name="Shea T."/>
            <person name="Shenoy N."/>
            <person name="Sisk P."/>
            <person name="Stolte C."/>
            <person name="Sykes S."/>
            <person name="Walk T."/>
            <person name="White J."/>
            <person name="Yandava C."/>
            <person name="Klein B."/>
            <person name="McEwen J.G."/>
            <person name="Puccia R."/>
            <person name="Goldman G.H."/>
            <person name="Felipe M.S."/>
            <person name="Nino-Vega G."/>
            <person name="San-Blas G."/>
            <person name="Taylor J."/>
            <person name="Mendoza L."/>
            <person name="Galagan J."/>
            <person name="Nusbaum C."/>
            <person name="Birren B."/>
        </authorList>
    </citation>
    <scope>NUCLEOTIDE SEQUENCE [LARGE SCALE GENOMIC DNA]</scope>
    <source>
        <strain evidence="3">H88</strain>
    </source>
</reference>
<evidence type="ECO:0000313" key="2">
    <source>
        <dbReference type="EMBL" id="EGC42785.1"/>
    </source>
</evidence>
<protein>
    <submittedName>
        <fullName evidence="2">Predicted protein</fullName>
    </submittedName>
</protein>
<accession>F0U9W3</accession>
<dbReference type="EMBL" id="DS990637">
    <property type="protein sequence ID" value="EGC42785.1"/>
    <property type="molecule type" value="Genomic_DNA"/>
</dbReference>
<dbReference type="HOGENOM" id="CLU_2183166_0_0_1"/>
<gene>
    <name evidence="2" type="ORF">HCEG_02000</name>
</gene>
<feature type="compositionally biased region" description="Basic and acidic residues" evidence="1">
    <location>
        <begin position="1"/>
        <end position="26"/>
    </location>
</feature>
<evidence type="ECO:0000256" key="1">
    <source>
        <dbReference type="SAM" id="MobiDB-lite"/>
    </source>
</evidence>
<sequence length="109" mass="10727">MAARIAHDMPEQAPDAAHDTGNEARARLCAARRRGSRAADGEQGGGRRRGAVGVPAQVEEGGPAVAFAVTVAVTVAGGGSGGVAVSTACAAVDATEGVQPVHCRSDVVP</sequence>
<dbReference type="AlphaFoldDB" id="F0U9W3"/>
<proteinExistence type="predicted"/>
<dbReference type="Proteomes" id="UP000008142">
    <property type="component" value="Unassembled WGS sequence"/>
</dbReference>
<name>F0U9W3_AJEC8</name>